<dbReference type="EMBL" id="JAGXEW010000001">
    <property type="protein sequence ID" value="KAK1176568.1"/>
    <property type="molecule type" value="Genomic_DNA"/>
</dbReference>
<sequence>MELIDLQCNSGLKDVFHEKKLVEFYYSLLPNDQFQNLRKFARRMCTVFGSTYICEQTFSLMKLNKSKLRSRLTDDYLHDVLWMSVSNFEPNFEKLVAEKQPQRSH</sequence>
<dbReference type="PANTHER" id="PTHR45913">
    <property type="entry name" value="EPM2A-INTERACTING PROTEIN 1"/>
    <property type="match status" value="1"/>
</dbReference>
<evidence type="ECO:0000313" key="2">
    <source>
        <dbReference type="Proteomes" id="UP001230051"/>
    </source>
</evidence>
<name>A0AAD8GLC0_ACIOX</name>
<accession>A0AAD8GLC0</accession>
<dbReference type="PANTHER" id="PTHR45913:SF5">
    <property type="entry name" value="GENERAL TRANSCRIPTION FACTOR II-I REPEAT DOMAIN-CONTAINING PROTEIN 2A-LIKE PROTEIN"/>
    <property type="match status" value="1"/>
</dbReference>
<dbReference type="Proteomes" id="UP001230051">
    <property type="component" value="Unassembled WGS sequence"/>
</dbReference>
<gene>
    <name evidence="1" type="primary">GTF2IRD2</name>
    <name evidence="1" type="ORF">AOXY_G1475</name>
</gene>
<dbReference type="AlphaFoldDB" id="A0AAD8GLC0"/>
<protein>
    <submittedName>
        <fullName evidence="1">General transcription factor II-I repeat domain-containing protein 2-like</fullName>
    </submittedName>
</protein>
<dbReference type="InterPro" id="IPR012337">
    <property type="entry name" value="RNaseH-like_sf"/>
</dbReference>
<dbReference type="SUPFAM" id="SSF53098">
    <property type="entry name" value="Ribonuclease H-like"/>
    <property type="match status" value="1"/>
</dbReference>
<keyword evidence="2" id="KW-1185">Reference proteome</keyword>
<reference evidence="1" key="1">
    <citation type="submission" date="2022-02" db="EMBL/GenBank/DDBJ databases">
        <title>Atlantic sturgeon de novo genome assembly.</title>
        <authorList>
            <person name="Stock M."/>
            <person name="Klopp C."/>
            <person name="Guiguen Y."/>
            <person name="Cabau C."/>
            <person name="Parinello H."/>
            <person name="Santidrian Yebra-Pimentel E."/>
            <person name="Kuhl H."/>
            <person name="Dirks R.P."/>
            <person name="Guessner J."/>
            <person name="Wuertz S."/>
            <person name="Du K."/>
            <person name="Schartl M."/>
        </authorList>
    </citation>
    <scope>NUCLEOTIDE SEQUENCE</scope>
    <source>
        <strain evidence="1">STURGEONOMICS-FGT-2020</strain>
        <tissue evidence="1">Whole blood</tissue>
    </source>
</reference>
<proteinExistence type="predicted"/>
<organism evidence="1 2">
    <name type="scientific">Acipenser oxyrinchus oxyrinchus</name>
    <dbReference type="NCBI Taxonomy" id="40147"/>
    <lineage>
        <taxon>Eukaryota</taxon>
        <taxon>Metazoa</taxon>
        <taxon>Chordata</taxon>
        <taxon>Craniata</taxon>
        <taxon>Vertebrata</taxon>
        <taxon>Euteleostomi</taxon>
        <taxon>Actinopterygii</taxon>
        <taxon>Chondrostei</taxon>
        <taxon>Acipenseriformes</taxon>
        <taxon>Acipenseridae</taxon>
        <taxon>Acipenser</taxon>
    </lineage>
</organism>
<comment type="caution">
    <text evidence="1">The sequence shown here is derived from an EMBL/GenBank/DDBJ whole genome shotgun (WGS) entry which is preliminary data.</text>
</comment>
<evidence type="ECO:0000313" key="1">
    <source>
        <dbReference type="EMBL" id="KAK1176568.1"/>
    </source>
</evidence>